<dbReference type="Proteomes" id="UP000091956">
    <property type="component" value="Unassembled WGS sequence"/>
</dbReference>
<name>A0A1B8GMR0_9PEZI</name>
<dbReference type="RefSeq" id="XP_018130855.1">
    <property type="nucleotide sequence ID" value="XM_018274262.1"/>
</dbReference>
<dbReference type="STRING" id="342668.A0A1B8GMR0"/>
<feature type="signal peptide" evidence="1">
    <location>
        <begin position="1"/>
        <end position="21"/>
    </location>
</feature>
<dbReference type="EMBL" id="KV460224">
    <property type="protein sequence ID" value="OBT97122.1"/>
    <property type="molecule type" value="Genomic_DNA"/>
</dbReference>
<dbReference type="AlphaFoldDB" id="A0A1B8GMR0"/>
<reference evidence="3" key="2">
    <citation type="journal article" date="2018" name="Nat. Commun.">
        <title>Extreme sensitivity to ultraviolet light in the fungal pathogen causing white-nose syndrome of bats.</title>
        <authorList>
            <person name="Palmer J.M."/>
            <person name="Drees K.P."/>
            <person name="Foster J.T."/>
            <person name="Lindner D.L."/>
        </authorList>
    </citation>
    <scope>NUCLEOTIDE SEQUENCE [LARGE SCALE GENOMIC DNA]</scope>
    <source>
        <strain evidence="3">UAMH 10579</strain>
    </source>
</reference>
<keyword evidence="1" id="KW-0732">Signal</keyword>
<evidence type="ECO:0000313" key="2">
    <source>
        <dbReference type="EMBL" id="OBT97122.1"/>
    </source>
</evidence>
<evidence type="ECO:0000256" key="1">
    <source>
        <dbReference type="SAM" id="SignalP"/>
    </source>
</evidence>
<evidence type="ECO:0000313" key="3">
    <source>
        <dbReference type="Proteomes" id="UP000091956"/>
    </source>
</evidence>
<proteinExistence type="predicted"/>
<dbReference type="OrthoDB" id="70316at2759"/>
<organism evidence="2 3">
    <name type="scientific">Pseudogymnoascus verrucosus</name>
    <dbReference type="NCBI Taxonomy" id="342668"/>
    <lineage>
        <taxon>Eukaryota</taxon>
        <taxon>Fungi</taxon>
        <taxon>Dikarya</taxon>
        <taxon>Ascomycota</taxon>
        <taxon>Pezizomycotina</taxon>
        <taxon>Leotiomycetes</taxon>
        <taxon>Thelebolales</taxon>
        <taxon>Thelebolaceae</taxon>
        <taxon>Pseudogymnoascus</taxon>
    </lineage>
</organism>
<sequence length="209" mass="22183">MRAPSTLAFLAVAAAAMVVDAQQGAYSQWIYQCVPSSFPGPTPTLSGDSPATSTLPPAATLTPNNLWIRAVEEPYFHKYLQSSSPNAAGAAVLGDASTAAQFFFVYGRIVLIPPRPSPALYAVVHPEVIGPAPGRLAITFETEAVNYGGFLYTGDTLMWRNLAVPRPNESAWLVCGGEVFVNLGEVGEGTPEGCVDQTIHFYFGKTADV</sequence>
<reference evidence="2 3" key="1">
    <citation type="submission" date="2016-03" db="EMBL/GenBank/DDBJ databases">
        <title>Comparative genomics of Pseudogymnoascus destructans, the fungus causing white-nose syndrome of bats.</title>
        <authorList>
            <person name="Palmer J.M."/>
            <person name="Drees K.P."/>
            <person name="Foster J.T."/>
            <person name="Lindner D.L."/>
        </authorList>
    </citation>
    <scope>NUCLEOTIDE SEQUENCE [LARGE SCALE GENOMIC DNA]</scope>
    <source>
        <strain evidence="2 3">UAMH 10579</strain>
    </source>
</reference>
<dbReference type="GeneID" id="28838180"/>
<feature type="chain" id="PRO_5008608758" evidence="1">
    <location>
        <begin position="22"/>
        <end position="209"/>
    </location>
</feature>
<protein>
    <submittedName>
        <fullName evidence="2">Uncharacterized protein</fullName>
    </submittedName>
</protein>
<accession>A0A1B8GMR0</accession>
<gene>
    <name evidence="2" type="ORF">VE01_04794</name>
</gene>
<keyword evidence="3" id="KW-1185">Reference proteome</keyword>